<evidence type="ECO:0000313" key="1">
    <source>
        <dbReference type="EMBL" id="CAD8128850.1"/>
    </source>
</evidence>
<sequence length="366" mass="42734">MNINKCKFLYKQGINNICVYFSGGGSYDNEGNQRKIGQWIDLDEEFNVRKQVTYNGEYNMNGMKVGQWCILFKSEDEYEQMQIFHKNKQYHFSGGGSYDQEGSQKKIGLWIDLDEGFNFRKQVTYNGEYNMNGMKVGQWCILFKSEDEYEQIGGGSYDQEGGQIKIGQWIDLDVGFFVSQLSSKQIIYKGEYNMNGIKIGRWNIMYCRTGEQEYQQMQILKKYEESNNYLFVDFSGGGSYDQEGSQKKVGKWVELDEDFSCSQQVTYNGEYNMKGIKIGFVNGIKMYIKECKYYVIKEYTNMCFFSGGGAYDQEGGQKKIGKWIELDENFQVTFNGEYNMKGMKVGIWVEMDLEKLKKYGEKKYEN</sequence>
<dbReference type="OrthoDB" id="10688904at2759"/>
<reference evidence="1" key="1">
    <citation type="submission" date="2021-01" db="EMBL/GenBank/DDBJ databases">
        <authorList>
            <consortium name="Genoscope - CEA"/>
            <person name="William W."/>
        </authorList>
    </citation>
    <scope>NUCLEOTIDE SEQUENCE</scope>
</reference>
<dbReference type="AlphaFoldDB" id="A0A8S1RNZ0"/>
<accession>A0A8S1RNZ0</accession>
<gene>
    <name evidence="1" type="ORF">PSON_ATCC_30995.1.T1980025</name>
</gene>
<keyword evidence="2" id="KW-1185">Reference proteome</keyword>
<dbReference type="Proteomes" id="UP000692954">
    <property type="component" value="Unassembled WGS sequence"/>
</dbReference>
<organism evidence="1 2">
    <name type="scientific">Paramecium sonneborni</name>
    <dbReference type="NCBI Taxonomy" id="65129"/>
    <lineage>
        <taxon>Eukaryota</taxon>
        <taxon>Sar</taxon>
        <taxon>Alveolata</taxon>
        <taxon>Ciliophora</taxon>
        <taxon>Intramacronucleata</taxon>
        <taxon>Oligohymenophorea</taxon>
        <taxon>Peniculida</taxon>
        <taxon>Parameciidae</taxon>
        <taxon>Paramecium</taxon>
    </lineage>
</organism>
<evidence type="ECO:0000313" key="2">
    <source>
        <dbReference type="Proteomes" id="UP000692954"/>
    </source>
</evidence>
<dbReference type="PANTHER" id="PTHR33706">
    <property type="entry name" value="MORN VARIANT REPEAT PROTEIN"/>
    <property type="match status" value="1"/>
</dbReference>
<dbReference type="EMBL" id="CAJJDN010000198">
    <property type="protein sequence ID" value="CAD8128850.1"/>
    <property type="molecule type" value="Genomic_DNA"/>
</dbReference>
<dbReference type="PANTHER" id="PTHR33706:SF1">
    <property type="entry name" value="TPR REPEAT PROTEIN"/>
    <property type="match status" value="1"/>
</dbReference>
<name>A0A8S1RNZ0_9CILI</name>
<protein>
    <submittedName>
        <fullName evidence="1">Uncharacterized protein</fullName>
    </submittedName>
</protein>
<proteinExistence type="predicted"/>
<comment type="caution">
    <text evidence="1">The sequence shown here is derived from an EMBL/GenBank/DDBJ whole genome shotgun (WGS) entry which is preliminary data.</text>
</comment>